<feature type="compositionally biased region" description="Polar residues" evidence="1">
    <location>
        <begin position="67"/>
        <end position="77"/>
    </location>
</feature>
<name>A0A9D4SSS8_RHISA</name>
<reference evidence="2" key="1">
    <citation type="journal article" date="2020" name="Cell">
        <title>Large-Scale Comparative Analyses of Tick Genomes Elucidate Their Genetic Diversity and Vector Capacities.</title>
        <authorList>
            <consortium name="Tick Genome and Microbiome Consortium (TIGMIC)"/>
            <person name="Jia N."/>
            <person name="Wang J."/>
            <person name="Shi W."/>
            <person name="Du L."/>
            <person name="Sun Y."/>
            <person name="Zhan W."/>
            <person name="Jiang J.F."/>
            <person name="Wang Q."/>
            <person name="Zhang B."/>
            <person name="Ji P."/>
            <person name="Bell-Sakyi L."/>
            <person name="Cui X.M."/>
            <person name="Yuan T.T."/>
            <person name="Jiang B.G."/>
            <person name="Yang W.F."/>
            <person name="Lam T.T."/>
            <person name="Chang Q.C."/>
            <person name="Ding S.J."/>
            <person name="Wang X.J."/>
            <person name="Zhu J.G."/>
            <person name="Ruan X.D."/>
            <person name="Zhao L."/>
            <person name="Wei J.T."/>
            <person name="Ye R.Z."/>
            <person name="Que T.C."/>
            <person name="Du C.H."/>
            <person name="Zhou Y.H."/>
            <person name="Cheng J.X."/>
            <person name="Dai P.F."/>
            <person name="Guo W.B."/>
            <person name="Han X.H."/>
            <person name="Huang E.J."/>
            <person name="Li L.F."/>
            <person name="Wei W."/>
            <person name="Gao Y.C."/>
            <person name="Liu J.Z."/>
            <person name="Shao H.Z."/>
            <person name="Wang X."/>
            <person name="Wang C.C."/>
            <person name="Yang T.C."/>
            <person name="Huo Q.B."/>
            <person name="Li W."/>
            <person name="Chen H.Y."/>
            <person name="Chen S.E."/>
            <person name="Zhou L.G."/>
            <person name="Ni X.B."/>
            <person name="Tian J.H."/>
            <person name="Sheng Y."/>
            <person name="Liu T."/>
            <person name="Pan Y.S."/>
            <person name="Xia L.Y."/>
            <person name="Li J."/>
            <person name="Zhao F."/>
            <person name="Cao W.C."/>
        </authorList>
    </citation>
    <scope>NUCLEOTIDE SEQUENCE</scope>
    <source>
        <strain evidence="2">Rsan-2018</strain>
    </source>
</reference>
<feature type="region of interest" description="Disordered" evidence="1">
    <location>
        <begin position="48"/>
        <end position="77"/>
    </location>
</feature>
<sequence length="77" mass="8436">MDLEKLTAVGTQLGLTGAELSRWIEAQQAKQRDERAAEREALKEAAEIARLADERQREIPPAKATASGRSSECTCHS</sequence>
<comment type="caution">
    <text evidence="2">The sequence shown here is derived from an EMBL/GenBank/DDBJ whole genome shotgun (WGS) entry which is preliminary data.</text>
</comment>
<evidence type="ECO:0000256" key="1">
    <source>
        <dbReference type="SAM" id="MobiDB-lite"/>
    </source>
</evidence>
<organism evidence="2 3">
    <name type="scientific">Rhipicephalus sanguineus</name>
    <name type="common">Brown dog tick</name>
    <name type="synonym">Ixodes sanguineus</name>
    <dbReference type="NCBI Taxonomy" id="34632"/>
    <lineage>
        <taxon>Eukaryota</taxon>
        <taxon>Metazoa</taxon>
        <taxon>Ecdysozoa</taxon>
        <taxon>Arthropoda</taxon>
        <taxon>Chelicerata</taxon>
        <taxon>Arachnida</taxon>
        <taxon>Acari</taxon>
        <taxon>Parasitiformes</taxon>
        <taxon>Ixodida</taxon>
        <taxon>Ixodoidea</taxon>
        <taxon>Ixodidae</taxon>
        <taxon>Rhipicephalinae</taxon>
        <taxon>Rhipicephalus</taxon>
        <taxon>Rhipicephalus</taxon>
    </lineage>
</organism>
<feature type="compositionally biased region" description="Basic and acidic residues" evidence="1">
    <location>
        <begin position="48"/>
        <end position="60"/>
    </location>
</feature>
<dbReference type="Proteomes" id="UP000821837">
    <property type="component" value="Chromosome 6"/>
</dbReference>
<reference evidence="2" key="2">
    <citation type="submission" date="2021-09" db="EMBL/GenBank/DDBJ databases">
        <authorList>
            <person name="Jia N."/>
            <person name="Wang J."/>
            <person name="Shi W."/>
            <person name="Du L."/>
            <person name="Sun Y."/>
            <person name="Zhan W."/>
            <person name="Jiang J."/>
            <person name="Wang Q."/>
            <person name="Zhang B."/>
            <person name="Ji P."/>
            <person name="Sakyi L.B."/>
            <person name="Cui X."/>
            <person name="Yuan T."/>
            <person name="Jiang B."/>
            <person name="Yang W."/>
            <person name="Lam T.T.-Y."/>
            <person name="Chang Q."/>
            <person name="Ding S."/>
            <person name="Wang X."/>
            <person name="Zhu J."/>
            <person name="Ruan X."/>
            <person name="Zhao L."/>
            <person name="Wei J."/>
            <person name="Que T."/>
            <person name="Du C."/>
            <person name="Cheng J."/>
            <person name="Dai P."/>
            <person name="Han X."/>
            <person name="Huang E."/>
            <person name="Gao Y."/>
            <person name="Liu J."/>
            <person name="Shao H."/>
            <person name="Ye R."/>
            <person name="Li L."/>
            <person name="Wei W."/>
            <person name="Wang X."/>
            <person name="Wang C."/>
            <person name="Huo Q."/>
            <person name="Li W."/>
            <person name="Guo W."/>
            <person name="Chen H."/>
            <person name="Chen S."/>
            <person name="Zhou L."/>
            <person name="Zhou L."/>
            <person name="Ni X."/>
            <person name="Tian J."/>
            <person name="Zhou Y."/>
            <person name="Sheng Y."/>
            <person name="Liu T."/>
            <person name="Pan Y."/>
            <person name="Xia L."/>
            <person name="Li J."/>
            <person name="Zhao F."/>
            <person name="Cao W."/>
        </authorList>
    </citation>
    <scope>NUCLEOTIDE SEQUENCE</scope>
    <source>
        <strain evidence="2">Rsan-2018</strain>
        <tissue evidence="2">Larvae</tissue>
    </source>
</reference>
<evidence type="ECO:0000313" key="3">
    <source>
        <dbReference type="Proteomes" id="UP000821837"/>
    </source>
</evidence>
<keyword evidence="3" id="KW-1185">Reference proteome</keyword>
<dbReference type="Gene3D" id="1.10.10.60">
    <property type="entry name" value="Homeodomain-like"/>
    <property type="match status" value="1"/>
</dbReference>
<gene>
    <name evidence="2" type="ORF">HPB52_015943</name>
</gene>
<accession>A0A9D4SSS8</accession>
<dbReference type="AlphaFoldDB" id="A0A9D4SSS8"/>
<protein>
    <submittedName>
        <fullName evidence="2">Uncharacterized protein</fullName>
    </submittedName>
</protein>
<dbReference type="EMBL" id="JABSTV010001252">
    <property type="protein sequence ID" value="KAH7947806.1"/>
    <property type="molecule type" value="Genomic_DNA"/>
</dbReference>
<evidence type="ECO:0000313" key="2">
    <source>
        <dbReference type="EMBL" id="KAH7947806.1"/>
    </source>
</evidence>
<proteinExistence type="predicted"/>